<reference evidence="1" key="1">
    <citation type="submission" date="2023-06" db="EMBL/GenBank/DDBJ databases">
        <title>Genome-scale phylogeny and comparative genomics of the fungal order Sordariales.</title>
        <authorList>
            <consortium name="Lawrence Berkeley National Laboratory"/>
            <person name="Hensen N."/>
            <person name="Bonometti L."/>
            <person name="Westerberg I."/>
            <person name="Brannstrom I.O."/>
            <person name="Guillou S."/>
            <person name="Cros-Aarteil S."/>
            <person name="Calhoun S."/>
            <person name="Haridas S."/>
            <person name="Kuo A."/>
            <person name="Mondo S."/>
            <person name="Pangilinan J."/>
            <person name="Riley R."/>
            <person name="Labutti K."/>
            <person name="Andreopoulos B."/>
            <person name="Lipzen A."/>
            <person name="Chen C."/>
            <person name="Yanf M."/>
            <person name="Daum C."/>
            <person name="Ng V."/>
            <person name="Clum A."/>
            <person name="Steindorff A."/>
            <person name="Ohm R."/>
            <person name="Martin F."/>
            <person name="Silar P."/>
            <person name="Natvig D."/>
            <person name="Lalanne C."/>
            <person name="Gautier V."/>
            <person name="Ament-Velasquez S.L."/>
            <person name="Kruys A."/>
            <person name="Hutchinson M.I."/>
            <person name="Powell A.J."/>
            <person name="Barry K."/>
            <person name="Miller A.N."/>
            <person name="Grigoriev I.V."/>
            <person name="Debuchy R."/>
            <person name="Gladieux P."/>
            <person name="Thoren M.H."/>
            <person name="Johannesson H."/>
        </authorList>
    </citation>
    <scope>NUCLEOTIDE SEQUENCE</scope>
    <source>
        <strain evidence="1">CBS 606.72</strain>
    </source>
</reference>
<evidence type="ECO:0000313" key="1">
    <source>
        <dbReference type="EMBL" id="KAK0613667.1"/>
    </source>
</evidence>
<accession>A0AA39WE16</accession>
<keyword evidence="2" id="KW-1185">Reference proteome</keyword>
<evidence type="ECO:0000313" key="2">
    <source>
        <dbReference type="Proteomes" id="UP001175000"/>
    </source>
</evidence>
<sequence length="63" mass="7103">MRLKIAHWEPSRVFIRWEPSLVEDTPQEVHATHYSACSDPMLGGVALRSEVGGEQSRIDLSPE</sequence>
<name>A0AA39WE16_9PEZI</name>
<dbReference type="Proteomes" id="UP001175000">
    <property type="component" value="Unassembled WGS sequence"/>
</dbReference>
<comment type="caution">
    <text evidence="1">The sequence shown here is derived from an EMBL/GenBank/DDBJ whole genome shotgun (WGS) entry which is preliminary data.</text>
</comment>
<gene>
    <name evidence="1" type="ORF">B0T14DRAFT_526689</name>
</gene>
<dbReference type="EMBL" id="JAULSU010000006">
    <property type="protein sequence ID" value="KAK0613667.1"/>
    <property type="molecule type" value="Genomic_DNA"/>
</dbReference>
<organism evidence="1 2">
    <name type="scientific">Immersiella caudata</name>
    <dbReference type="NCBI Taxonomy" id="314043"/>
    <lineage>
        <taxon>Eukaryota</taxon>
        <taxon>Fungi</taxon>
        <taxon>Dikarya</taxon>
        <taxon>Ascomycota</taxon>
        <taxon>Pezizomycotina</taxon>
        <taxon>Sordariomycetes</taxon>
        <taxon>Sordariomycetidae</taxon>
        <taxon>Sordariales</taxon>
        <taxon>Lasiosphaeriaceae</taxon>
        <taxon>Immersiella</taxon>
    </lineage>
</organism>
<protein>
    <submittedName>
        <fullName evidence="1">Uncharacterized protein</fullName>
    </submittedName>
</protein>
<dbReference type="AlphaFoldDB" id="A0AA39WE16"/>
<proteinExistence type="predicted"/>